<dbReference type="REBASE" id="485728">
    <property type="entry name" value="TunA1ORF17415P"/>
</dbReference>
<dbReference type="AlphaFoldDB" id="A0A975F9F7"/>
<sequence>MQLSIESLCSEAARFAALESQHPEPSLFGVTDGKAVGTYLEHKFSAFLRGRGYQFEEGNSANGIDFPSLLVDMKVTSIRQPQSSCPFRSARQKVYGLGYSLIIFVYGKTDDEFARTANLNISDTIFVEAENTADFQMTKGIRDILENDGNRDDLVAFLSEKNLPVDDVGLDNLVAEILQNKPKQGYLTISNALQWRLQYSRVIEKAGNVDGVRAVYRGQQV</sequence>
<organism evidence="1 2">
    <name type="scientific">Thiothrix unzii</name>
    <dbReference type="NCBI Taxonomy" id="111769"/>
    <lineage>
        <taxon>Bacteria</taxon>
        <taxon>Pseudomonadati</taxon>
        <taxon>Pseudomonadota</taxon>
        <taxon>Gammaproteobacteria</taxon>
        <taxon>Thiotrichales</taxon>
        <taxon>Thiotrichaceae</taxon>
        <taxon>Thiothrix</taxon>
    </lineage>
</organism>
<name>A0A975F9F7_9GAMM</name>
<keyword evidence="2" id="KW-1185">Reference proteome</keyword>
<gene>
    <name evidence="1" type="ORF">J9260_17410</name>
</gene>
<dbReference type="Proteomes" id="UP000672009">
    <property type="component" value="Chromosome"/>
</dbReference>
<dbReference type="EMBL" id="CP072793">
    <property type="protein sequence ID" value="QTR53453.1"/>
    <property type="molecule type" value="Genomic_DNA"/>
</dbReference>
<accession>A0A975F9F7</accession>
<evidence type="ECO:0008006" key="3">
    <source>
        <dbReference type="Google" id="ProtNLM"/>
    </source>
</evidence>
<dbReference type="KEGG" id="tun:J9260_17410"/>
<proteinExistence type="predicted"/>
<evidence type="ECO:0000313" key="1">
    <source>
        <dbReference type="EMBL" id="QTR53453.1"/>
    </source>
</evidence>
<protein>
    <recommendedName>
        <fullName evidence="3">Restriction endonuclease</fullName>
    </recommendedName>
</protein>
<dbReference type="RefSeq" id="WP_210218969.1">
    <property type="nucleotide sequence ID" value="NZ_CP072793.1"/>
</dbReference>
<evidence type="ECO:0000313" key="2">
    <source>
        <dbReference type="Proteomes" id="UP000672009"/>
    </source>
</evidence>
<reference evidence="1" key="1">
    <citation type="submission" date="2021-04" db="EMBL/GenBank/DDBJ databases">
        <title>Genomics, taxonomy and metabolism of representatives of sulfur bacteria of the genus Thiothrix: Thiothrix fructosivorans QT, Thiothrix unzii A1T and three new species, Thiothrix subterranea sp. nov., Thiothrix litoralis sp. nov. and 'Candidatus Thiothrix anitrata' sp. nov.</title>
        <authorList>
            <person name="Ravin N.V."/>
            <person name="Smolyakov D."/>
            <person name="Rudenko T.S."/>
            <person name="Mardanov A.V."/>
            <person name="Beletsky A.V."/>
            <person name="Markov N.D."/>
            <person name="Fomenkov A.I."/>
            <person name="Roberts R.J."/>
            <person name="Karnachuk O.V."/>
            <person name="Novikov A."/>
            <person name="Grabovich M.Y."/>
        </authorList>
    </citation>
    <scope>NUCLEOTIDE SEQUENCE</scope>
    <source>
        <strain evidence="1">A1</strain>
    </source>
</reference>